<reference evidence="2 3" key="1">
    <citation type="journal article" date="2012" name="BMC Genomics">
        <title>Comparative genomics of the white-rot fungi, Phanerochaete carnosa and P. chrysosporium, to elucidate the genetic basis of the distinct wood types they colonize.</title>
        <authorList>
            <person name="Suzuki H."/>
            <person name="MacDonald J."/>
            <person name="Syed K."/>
            <person name="Salamov A."/>
            <person name="Hori C."/>
            <person name="Aerts A."/>
            <person name="Henrissat B."/>
            <person name="Wiebenga A."/>
            <person name="vanKuyk P.A."/>
            <person name="Barry K."/>
            <person name="Lindquist E."/>
            <person name="LaButti K."/>
            <person name="Lapidus A."/>
            <person name="Lucas S."/>
            <person name="Coutinho P."/>
            <person name="Gong Y."/>
            <person name="Samejima M."/>
            <person name="Mahadevan R."/>
            <person name="Abou-Zaid M."/>
            <person name="de Vries R.P."/>
            <person name="Igarashi K."/>
            <person name="Yadav J.S."/>
            <person name="Grigoriev I.V."/>
            <person name="Master E.R."/>
        </authorList>
    </citation>
    <scope>NUCLEOTIDE SEQUENCE [LARGE SCALE GENOMIC DNA]</scope>
    <source>
        <strain evidence="2 3">HHB-10118-sp</strain>
    </source>
</reference>
<feature type="compositionally biased region" description="Low complexity" evidence="1">
    <location>
        <begin position="52"/>
        <end position="65"/>
    </location>
</feature>
<evidence type="ECO:0000313" key="3">
    <source>
        <dbReference type="Proteomes" id="UP000008370"/>
    </source>
</evidence>
<dbReference type="RefSeq" id="XP_007400479.1">
    <property type="nucleotide sequence ID" value="XM_007400417.1"/>
</dbReference>
<keyword evidence="3" id="KW-1185">Reference proteome</keyword>
<feature type="region of interest" description="Disordered" evidence="1">
    <location>
        <begin position="52"/>
        <end position="79"/>
    </location>
</feature>
<dbReference type="InParanoid" id="K5VX32"/>
<dbReference type="KEGG" id="pco:PHACADRAFT_263378"/>
<dbReference type="GeneID" id="18918539"/>
<proteinExistence type="predicted"/>
<feature type="compositionally biased region" description="Polar residues" evidence="1">
    <location>
        <begin position="1"/>
        <end position="13"/>
    </location>
</feature>
<dbReference type="Proteomes" id="UP000008370">
    <property type="component" value="Unassembled WGS sequence"/>
</dbReference>
<gene>
    <name evidence="2" type="ORF">PHACADRAFT_263378</name>
</gene>
<evidence type="ECO:0000256" key="1">
    <source>
        <dbReference type="SAM" id="MobiDB-lite"/>
    </source>
</evidence>
<accession>K5VX32</accession>
<dbReference type="HOGENOM" id="CLU_2050452_0_0_1"/>
<sequence>MYSSSSGPRSKSATHGAGTSPAIRDAATNGNARAAYPGTYSNLNAYTAPTVVASTASSRSTTQSARLRPTPRPPLEQRDSILRASILDTALELGVGTSSAVDKWMFGPIGEADEETDEVR</sequence>
<dbReference type="EMBL" id="JH930477">
    <property type="protein sequence ID" value="EKM51335.1"/>
    <property type="molecule type" value="Genomic_DNA"/>
</dbReference>
<feature type="region of interest" description="Disordered" evidence="1">
    <location>
        <begin position="1"/>
        <end position="40"/>
    </location>
</feature>
<dbReference type="AlphaFoldDB" id="K5VX32"/>
<protein>
    <submittedName>
        <fullName evidence="2">Uncharacterized protein</fullName>
    </submittedName>
</protein>
<evidence type="ECO:0000313" key="2">
    <source>
        <dbReference type="EMBL" id="EKM51335.1"/>
    </source>
</evidence>
<dbReference type="OrthoDB" id="2690066at2759"/>
<organism evidence="2 3">
    <name type="scientific">Phanerochaete carnosa (strain HHB-10118-sp)</name>
    <name type="common">White-rot fungus</name>
    <name type="synonym">Peniophora carnosa</name>
    <dbReference type="NCBI Taxonomy" id="650164"/>
    <lineage>
        <taxon>Eukaryota</taxon>
        <taxon>Fungi</taxon>
        <taxon>Dikarya</taxon>
        <taxon>Basidiomycota</taxon>
        <taxon>Agaricomycotina</taxon>
        <taxon>Agaricomycetes</taxon>
        <taxon>Polyporales</taxon>
        <taxon>Phanerochaetaceae</taxon>
        <taxon>Phanerochaete</taxon>
    </lineage>
</organism>
<name>K5VX32_PHACS</name>